<sequence>MVSSGASNVGVFLYLAKSTAAVDVIRAILHPQTFEDSLCIYVVAVFLGGWIILLTFVFSYWLYFRAPIPNYTYELVTVSNVQSAGRDTISTSECQDQAAGGSARGSTSDGRSLKSKEPSELARTSKELSQKYHTPELFAYGEAPTQQVSVMEDKVVAQEG</sequence>
<feature type="region of interest" description="Disordered" evidence="1">
    <location>
        <begin position="89"/>
        <end position="130"/>
    </location>
</feature>
<keyword evidence="4" id="KW-1185">Reference proteome</keyword>
<reference evidence="3" key="1">
    <citation type="submission" date="2023-07" db="EMBL/GenBank/DDBJ databases">
        <authorList>
            <consortium name="CYATHOMIX"/>
        </authorList>
    </citation>
    <scope>NUCLEOTIDE SEQUENCE</scope>
    <source>
        <strain evidence="3">N/A</strain>
    </source>
</reference>
<keyword evidence="2" id="KW-1133">Transmembrane helix</keyword>
<dbReference type="Proteomes" id="UP001176961">
    <property type="component" value="Unassembled WGS sequence"/>
</dbReference>
<keyword evidence="2" id="KW-0472">Membrane</keyword>
<keyword evidence="2" id="KW-0812">Transmembrane</keyword>
<feature type="compositionally biased region" description="Basic and acidic residues" evidence="1">
    <location>
        <begin position="111"/>
        <end position="130"/>
    </location>
</feature>
<name>A0AA36M2P2_CYLNA</name>
<comment type="caution">
    <text evidence="3">The sequence shown here is derived from an EMBL/GenBank/DDBJ whole genome shotgun (WGS) entry which is preliminary data.</text>
</comment>
<dbReference type="EMBL" id="CATQJL010000112">
    <property type="protein sequence ID" value="CAJ0595985.1"/>
    <property type="molecule type" value="Genomic_DNA"/>
</dbReference>
<accession>A0AA36M2P2</accession>
<dbReference type="AlphaFoldDB" id="A0AA36M2P2"/>
<protein>
    <submittedName>
        <fullName evidence="3">Uncharacterized protein</fullName>
    </submittedName>
</protein>
<evidence type="ECO:0000256" key="1">
    <source>
        <dbReference type="SAM" id="MobiDB-lite"/>
    </source>
</evidence>
<proteinExistence type="predicted"/>
<evidence type="ECO:0000313" key="4">
    <source>
        <dbReference type="Proteomes" id="UP001176961"/>
    </source>
</evidence>
<organism evidence="3 4">
    <name type="scientific">Cylicocyclus nassatus</name>
    <name type="common">Nematode worm</name>
    <dbReference type="NCBI Taxonomy" id="53992"/>
    <lineage>
        <taxon>Eukaryota</taxon>
        <taxon>Metazoa</taxon>
        <taxon>Ecdysozoa</taxon>
        <taxon>Nematoda</taxon>
        <taxon>Chromadorea</taxon>
        <taxon>Rhabditida</taxon>
        <taxon>Rhabditina</taxon>
        <taxon>Rhabditomorpha</taxon>
        <taxon>Strongyloidea</taxon>
        <taxon>Strongylidae</taxon>
        <taxon>Cylicocyclus</taxon>
    </lineage>
</organism>
<feature type="transmembrane region" description="Helical" evidence="2">
    <location>
        <begin position="40"/>
        <end position="63"/>
    </location>
</feature>
<gene>
    <name evidence="3" type="ORF">CYNAS_LOCUS7968</name>
</gene>
<evidence type="ECO:0000313" key="3">
    <source>
        <dbReference type="EMBL" id="CAJ0595985.1"/>
    </source>
</evidence>
<evidence type="ECO:0000256" key="2">
    <source>
        <dbReference type="SAM" id="Phobius"/>
    </source>
</evidence>